<dbReference type="Pfam" id="PF01168">
    <property type="entry name" value="Ala_racemase_N"/>
    <property type="match status" value="1"/>
</dbReference>
<reference evidence="6 7" key="1">
    <citation type="submission" date="2018-05" db="EMBL/GenBank/DDBJ databases">
        <title>Salinimonas sp. HMF8227 Genome sequencing and assembly.</title>
        <authorList>
            <person name="Kang H."/>
            <person name="Kang J."/>
            <person name="Cha I."/>
            <person name="Kim H."/>
            <person name="Joh K."/>
        </authorList>
    </citation>
    <scope>NUCLEOTIDE SEQUENCE [LARGE SCALE GENOMIC DNA]</scope>
    <source>
        <strain evidence="6 7">HMF8227</strain>
    </source>
</reference>
<dbReference type="InterPro" id="IPR029066">
    <property type="entry name" value="PLP-binding_barrel"/>
</dbReference>
<evidence type="ECO:0000313" key="6">
    <source>
        <dbReference type="EMBL" id="AWL12875.1"/>
    </source>
</evidence>
<proteinExistence type="inferred from homology"/>
<comment type="function">
    <text evidence="2">Pyridoxal 5'-phosphate (PLP)-binding protein, which is involved in PLP homeostasis.</text>
</comment>
<dbReference type="PIRSF" id="PIRSF004848">
    <property type="entry name" value="YBL036c_PLPDEIII"/>
    <property type="match status" value="1"/>
</dbReference>
<dbReference type="HAMAP" id="MF_02087">
    <property type="entry name" value="PLP_homeostasis"/>
    <property type="match status" value="1"/>
</dbReference>
<dbReference type="NCBIfam" id="TIGR00044">
    <property type="entry name" value="YggS family pyridoxal phosphate-dependent enzyme"/>
    <property type="match status" value="1"/>
</dbReference>
<dbReference type="SUPFAM" id="SSF51419">
    <property type="entry name" value="PLP-binding barrel"/>
    <property type="match status" value="1"/>
</dbReference>
<gene>
    <name evidence="6" type="ORF">HMF8227_02423</name>
</gene>
<dbReference type="PANTHER" id="PTHR10146:SF14">
    <property type="entry name" value="PYRIDOXAL PHOSPHATE HOMEOSTASIS PROTEIN"/>
    <property type="match status" value="1"/>
</dbReference>
<comment type="similarity">
    <text evidence="2 4">Belongs to the pyridoxal phosphate-binding protein YggS/PROSC family.</text>
</comment>
<comment type="cofactor">
    <cofactor evidence="3">
        <name>pyridoxal 5'-phosphate</name>
        <dbReference type="ChEBI" id="CHEBI:597326"/>
    </cofactor>
</comment>
<evidence type="ECO:0000256" key="4">
    <source>
        <dbReference type="RuleBase" id="RU004514"/>
    </source>
</evidence>
<dbReference type="OrthoDB" id="9804072at2"/>
<name>A0A2S2E5E0_9ALTE</name>
<evidence type="ECO:0000259" key="5">
    <source>
        <dbReference type="Pfam" id="PF01168"/>
    </source>
</evidence>
<evidence type="ECO:0000313" key="7">
    <source>
        <dbReference type="Proteomes" id="UP000245728"/>
    </source>
</evidence>
<dbReference type="Gene3D" id="3.20.20.10">
    <property type="entry name" value="Alanine racemase"/>
    <property type="match status" value="1"/>
</dbReference>
<feature type="modified residue" description="N6-(pyridoxal phosphate)lysine" evidence="2 3">
    <location>
        <position position="37"/>
    </location>
</feature>
<dbReference type="FunFam" id="3.20.20.10:FF:000018">
    <property type="entry name" value="Pyridoxal phosphate homeostasis protein"/>
    <property type="match status" value="1"/>
</dbReference>
<dbReference type="Proteomes" id="UP000245728">
    <property type="component" value="Chromosome"/>
</dbReference>
<dbReference type="InterPro" id="IPR001608">
    <property type="entry name" value="Ala_racemase_N"/>
</dbReference>
<evidence type="ECO:0000256" key="2">
    <source>
        <dbReference type="HAMAP-Rule" id="MF_02087"/>
    </source>
</evidence>
<dbReference type="KEGG" id="salh:HMF8227_02423"/>
<dbReference type="EMBL" id="CP029347">
    <property type="protein sequence ID" value="AWL12875.1"/>
    <property type="molecule type" value="Genomic_DNA"/>
</dbReference>
<evidence type="ECO:0000256" key="3">
    <source>
        <dbReference type="PIRSR" id="PIRSR004848-1"/>
    </source>
</evidence>
<keyword evidence="1 2" id="KW-0663">Pyridoxal phosphate</keyword>
<dbReference type="CDD" id="cd06824">
    <property type="entry name" value="PLPDE_III_Yggs_like"/>
    <property type="match status" value="1"/>
</dbReference>
<dbReference type="GO" id="GO:0030170">
    <property type="term" value="F:pyridoxal phosphate binding"/>
    <property type="evidence" value="ECO:0007669"/>
    <property type="project" value="UniProtKB-UniRule"/>
</dbReference>
<feature type="domain" description="Alanine racemase N-terminal" evidence="5">
    <location>
        <begin position="15"/>
        <end position="227"/>
    </location>
</feature>
<dbReference type="PROSITE" id="PS01211">
    <property type="entry name" value="UPF0001"/>
    <property type="match status" value="1"/>
</dbReference>
<organism evidence="6 7">
    <name type="scientific">Saliniradius amylolyticus</name>
    <dbReference type="NCBI Taxonomy" id="2183582"/>
    <lineage>
        <taxon>Bacteria</taxon>
        <taxon>Pseudomonadati</taxon>
        <taxon>Pseudomonadota</taxon>
        <taxon>Gammaproteobacteria</taxon>
        <taxon>Alteromonadales</taxon>
        <taxon>Alteromonadaceae</taxon>
        <taxon>Saliniradius</taxon>
    </lineage>
</organism>
<dbReference type="AlphaFoldDB" id="A0A2S2E5E0"/>
<keyword evidence="7" id="KW-1185">Reference proteome</keyword>
<dbReference type="RefSeq" id="WP_109340409.1">
    <property type="nucleotide sequence ID" value="NZ_CP029347.1"/>
</dbReference>
<sequence length="228" mass="25435">MTNTIASRLENIRSRIACNLQQAGRDSNFITLLAVSKTKPVSDIQQAYAAGQRQFGENYAQEAVEKIQLLSHLEDIQWHFIGPLQSNKTRIVAENFDWVQSVEREKIARRLNDQRPAEKAPLQVLLQVNISDEASKSGLTPDGVLELADKVAAMDNLVLRGLMTIPAKQDQAALEQDFARMYALYERLKHEYPQVDTLSMGMSGDMEEAIKAGSTMVRLGSAIFGARD</sequence>
<dbReference type="InterPro" id="IPR011078">
    <property type="entry name" value="PyrdxlP_homeostasis"/>
</dbReference>
<accession>A0A2S2E5E0</accession>
<evidence type="ECO:0000256" key="1">
    <source>
        <dbReference type="ARBA" id="ARBA00022898"/>
    </source>
</evidence>
<dbReference type="PANTHER" id="PTHR10146">
    <property type="entry name" value="PROLINE SYNTHETASE CO-TRANSCRIBED BACTERIAL HOMOLOG PROTEIN"/>
    <property type="match status" value="1"/>
</dbReference>
<protein>
    <recommendedName>
        <fullName evidence="2">Pyridoxal phosphate homeostasis protein</fullName>
        <shortName evidence="2">PLP homeostasis protein</shortName>
    </recommendedName>
</protein>